<evidence type="ECO:0000313" key="3">
    <source>
        <dbReference type="Proteomes" id="UP000019270"/>
    </source>
</evidence>
<feature type="compositionally biased region" description="Basic and acidic residues" evidence="1">
    <location>
        <begin position="110"/>
        <end position="119"/>
    </location>
</feature>
<proteinExistence type="predicted"/>
<evidence type="ECO:0000313" key="2">
    <source>
        <dbReference type="EMBL" id="EWG12700.1"/>
    </source>
</evidence>
<reference evidence="2 3" key="2">
    <citation type="journal article" date="2016" name="Sci. Rep.">
        <title>A novel serine protease, Sep1, from Bacillus firmus DS-1 has nematicidal activity and degrades multiple intestinal-associated nematode proteins.</title>
        <authorList>
            <person name="Geng C."/>
            <person name="Nie X."/>
            <person name="Tang Z."/>
            <person name="Zhang Y."/>
            <person name="Lin J."/>
            <person name="Sun M."/>
            <person name="Peng D."/>
        </authorList>
    </citation>
    <scope>NUCLEOTIDE SEQUENCE [LARGE SCALE GENOMIC DNA]</scope>
    <source>
        <strain evidence="2 3">DS1</strain>
    </source>
</reference>
<dbReference type="EMBL" id="APVL01000002">
    <property type="protein sequence ID" value="EWG12700.1"/>
    <property type="molecule type" value="Genomic_DNA"/>
</dbReference>
<reference evidence="3" key="1">
    <citation type="submission" date="2013-03" db="EMBL/GenBank/DDBJ databases">
        <title>Draft genome sequence of Bacillus firmus DS1.</title>
        <authorList>
            <person name="Peng D."/>
            <person name="Zhu L."/>
            <person name="Sun M."/>
        </authorList>
    </citation>
    <scope>NUCLEOTIDE SEQUENCE [LARGE SCALE GENOMIC DNA]</scope>
    <source>
        <strain evidence="3">DS1</strain>
    </source>
</reference>
<dbReference type="PATRIC" id="fig|1307436.3.peg.896"/>
<name>W7KZF3_CYTFI</name>
<dbReference type="Proteomes" id="UP000019270">
    <property type="component" value="Unassembled WGS sequence"/>
</dbReference>
<organism evidence="2 3">
    <name type="scientific">Cytobacillus firmus DS1</name>
    <dbReference type="NCBI Taxonomy" id="1307436"/>
    <lineage>
        <taxon>Bacteria</taxon>
        <taxon>Bacillati</taxon>
        <taxon>Bacillota</taxon>
        <taxon>Bacilli</taxon>
        <taxon>Bacillales</taxon>
        <taxon>Bacillaceae</taxon>
        <taxon>Cytobacillus</taxon>
    </lineage>
</organism>
<protein>
    <recommendedName>
        <fullName evidence="4">DUF3905 domain-containing protein</fullName>
    </recommendedName>
</protein>
<feature type="region of interest" description="Disordered" evidence="1">
    <location>
        <begin position="1"/>
        <end position="23"/>
    </location>
</feature>
<dbReference type="InterPro" id="IPR024999">
    <property type="entry name" value="DUF3905"/>
</dbReference>
<evidence type="ECO:0000256" key="1">
    <source>
        <dbReference type="SAM" id="MobiDB-lite"/>
    </source>
</evidence>
<feature type="compositionally biased region" description="Basic and acidic residues" evidence="1">
    <location>
        <begin position="91"/>
        <end position="100"/>
    </location>
</feature>
<dbReference type="AlphaFoldDB" id="W7KZF3"/>
<dbReference type="eggNOG" id="ENOG5031VRG">
    <property type="taxonomic scope" value="Bacteria"/>
</dbReference>
<sequence>MSAVTNNKNKDKKSIGIDETLPHQIEAPSFKDTGMKLQPPFKNSFGVTIGDSHYSSKSSPLENWSDETDPAVMAGDEWIHPTNDIGWNTTENKELLESKKPPQAYPFMHPTKDVSRGTD</sequence>
<feature type="region of interest" description="Disordered" evidence="1">
    <location>
        <begin position="82"/>
        <end position="119"/>
    </location>
</feature>
<gene>
    <name evidence="2" type="ORF">PBF_04155</name>
</gene>
<comment type="caution">
    <text evidence="2">The sequence shown here is derived from an EMBL/GenBank/DDBJ whole genome shotgun (WGS) entry which is preliminary data.</text>
</comment>
<evidence type="ECO:0008006" key="4">
    <source>
        <dbReference type="Google" id="ProtNLM"/>
    </source>
</evidence>
<accession>W7KZF3</accession>
<dbReference type="Pfam" id="PF13045">
    <property type="entry name" value="DUF3905"/>
    <property type="match status" value="1"/>
</dbReference>